<feature type="region of interest" description="Disordered" evidence="2">
    <location>
        <begin position="290"/>
        <end position="313"/>
    </location>
</feature>
<dbReference type="Proteomes" id="UP000233160">
    <property type="component" value="Unassembled WGS sequence"/>
</dbReference>
<keyword evidence="1" id="KW-0238">DNA-binding</keyword>
<feature type="region of interest" description="Disordered" evidence="2">
    <location>
        <begin position="76"/>
        <end position="110"/>
    </location>
</feature>
<dbReference type="PROSITE" id="PS50071">
    <property type="entry name" value="HOMEOBOX_2"/>
    <property type="match status" value="1"/>
</dbReference>
<organism evidence="4 5">
    <name type="scientific">Propithecus coquereli</name>
    <name type="common">Coquerel's sifaka</name>
    <name type="synonym">Propithecus verreauxi coquereli</name>
    <dbReference type="NCBI Taxonomy" id="379532"/>
    <lineage>
        <taxon>Eukaryota</taxon>
        <taxon>Metazoa</taxon>
        <taxon>Chordata</taxon>
        <taxon>Craniata</taxon>
        <taxon>Vertebrata</taxon>
        <taxon>Euteleostomi</taxon>
        <taxon>Mammalia</taxon>
        <taxon>Eutheria</taxon>
        <taxon>Euarchontoglires</taxon>
        <taxon>Primates</taxon>
        <taxon>Strepsirrhini</taxon>
        <taxon>Lemuriformes</taxon>
        <taxon>Indriidae</taxon>
        <taxon>Propithecus</taxon>
    </lineage>
</organism>
<dbReference type="STRING" id="379532.ENSPCOP00000025353"/>
<feature type="compositionally biased region" description="Basic and acidic residues" evidence="2">
    <location>
        <begin position="336"/>
        <end position="345"/>
    </location>
</feature>
<gene>
    <name evidence="4" type="primary">NOBOX</name>
</gene>
<feature type="region of interest" description="Disordered" evidence="2">
    <location>
        <begin position="126"/>
        <end position="162"/>
    </location>
</feature>
<sequence length="662" mass="69946">SANLEGTWVMGDKEGFRAQEGEPICVQSTVCSSSSFSCVVGSSSSFFRNSTSCYSRLCLHPGAKVSGCCLPTGQEGGGKALAPGPQEELLQGSAPQAHDAPREEPPLSCSISGEKKLSEVSAGLTGAPAGRACQPPGSRVLHKDRTLAPPGPQPQGEGRSLPVGEVKMGKRLYSPGPGKQKKPNAVVLASTSSPAVTNLVHTKHNPVPCGSGRGPCHLANLLSTLAQSSQNTDQKKRPPEVTCQVRKKTRTLYRSGKSLKVRGNLRDLAPSQERWVCTDTTVGVTPQRIMVKGAGSPGGSGGGGPTDWDSPVAEQSAQWQVWFQNRRAKWRKLEKLNGKENKDDPAALAPGPASGQCSSAAELPPTVPVDPMPEPFPQEPPLDTFSKPPMLLTSDQTLAATQQSEGAQGVAVTPPLFSPPPVRRANLPFPLGPVHTSQLMPLLMDVPGGDSSHKDGSWGTSIDLPPLCSFLEELEPQDSQQSNQPGPFPFSQPLHTQLFQPPKPQFPPLHTFPFHVPSPLTLPPPEDTLFTFPCGPGGGTSQGYCPGPPSGQMLLQQPAGNTGTIPWSDPCVTELPFPSLFCPQTLGHGPGGDGYFPDLFPAPCAQMTSRQPSPGLTQLPEGARPGTGPLLSKAQKEQPATCLEQPWAPEEAREEDKNSQVP</sequence>
<evidence type="ECO:0000313" key="5">
    <source>
        <dbReference type="Proteomes" id="UP000233160"/>
    </source>
</evidence>
<dbReference type="GO" id="GO:0000981">
    <property type="term" value="F:DNA-binding transcription factor activity, RNA polymerase II-specific"/>
    <property type="evidence" value="ECO:0007669"/>
    <property type="project" value="TreeGrafter"/>
</dbReference>
<feature type="region of interest" description="Disordered" evidence="2">
    <location>
        <begin position="475"/>
        <end position="503"/>
    </location>
</feature>
<evidence type="ECO:0000313" key="4">
    <source>
        <dbReference type="Ensembl" id="ENSPCOP00000025353.1"/>
    </source>
</evidence>
<dbReference type="GO" id="GO:0005634">
    <property type="term" value="C:nucleus"/>
    <property type="evidence" value="ECO:0007669"/>
    <property type="project" value="UniProtKB-SubCell"/>
</dbReference>
<feature type="domain" description="Homeobox" evidence="3">
    <location>
        <begin position="318"/>
        <end position="333"/>
    </location>
</feature>
<dbReference type="GeneTree" id="ENSGT00650000093445"/>
<comment type="subcellular location">
    <subcellularLocation>
        <location evidence="1">Nucleus</location>
    </subcellularLocation>
</comment>
<dbReference type="PANTHER" id="PTHR47060:SF1">
    <property type="entry name" value="HOMEOBOX PROTEIN NOBOX"/>
    <property type="match status" value="1"/>
</dbReference>
<dbReference type="CDD" id="cd00086">
    <property type="entry name" value="homeodomain"/>
    <property type="match status" value="1"/>
</dbReference>
<reference evidence="4" key="2">
    <citation type="submission" date="2025-09" db="UniProtKB">
        <authorList>
            <consortium name="Ensembl"/>
        </authorList>
    </citation>
    <scope>IDENTIFICATION</scope>
</reference>
<feature type="DNA-binding region" description="Homeobox" evidence="1">
    <location>
        <begin position="320"/>
        <end position="334"/>
    </location>
</feature>
<dbReference type="PANTHER" id="PTHR47060">
    <property type="entry name" value="HOMEOBOX PROTEIN NOBOX"/>
    <property type="match status" value="1"/>
</dbReference>
<accession>A0A2K6GGI8</accession>
<name>A0A2K6GGI8_PROCO</name>
<evidence type="ECO:0000256" key="1">
    <source>
        <dbReference type="PROSITE-ProRule" id="PRU00108"/>
    </source>
</evidence>
<keyword evidence="1" id="KW-0539">Nucleus</keyword>
<protein>
    <submittedName>
        <fullName evidence="4">NOBOX oosis homeobox</fullName>
    </submittedName>
</protein>
<dbReference type="InterPro" id="IPR001356">
    <property type="entry name" value="HD"/>
</dbReference>
<dbReference type="GO" id="GO:0000978">
    <property type="term" value="F:RNA polymerase II cis-regulatory region sequence-specific DNA binding"/>
    <property type="evidence" value="ECO:0007669"/>
    <property type="project" value="TreeGrafter"/>
</dbReference>
<dbReference type="AlphaFoldDB" id="A0A2K6GGI8"/>
<feature type="region of interest" description="Disordered" evidence="2">
    <location>
        <begin position="336"/>
        <end position="373"/>
    </location>
</feature>
<reference evidence="4" key="1">
    <citation type="submission" date="2025-08" db="UniProtKB">
        <authorList>
            <consortium name="Ensembl"/>
        </authorList>
    </citation>
    <scope>IDENTIFICATION</scope>
</reference>
<feature type="compositionally biased region" description="Polar residues" evidence="2">
    <location>
        <begin position="606"/>
        <end position="616"/>
    </location>
</feature>
<dbReference type="Gene3D" id="1.10.10.60">
    <property type="entry name" value="Homeodomain-like"/>
    <property type="match status" value="1"/>
</dbReference>
<dbReference type="Ensembl" id="ENSPCOT00000036044.1">
    <property type="protein sequence ID" value="ENSPCOP00000025353.1"/>
    <property type="gene ID" value="ENSPCOG00000024895.1"/>
</dbReference>
<keyword evidence="1" id="KW-0371">Homeobox</keyword>
<dbReference type="InterPro" id="IPR042988">
    <property type="entry name" value="NOBOX"/>
</dbReference>
<evidence type="ECO:0000256" key="2">
    <source>
        <dbReference type="SAM" id="MobiDB-lite"/>
    </source>
</evidence>
<proteinExistence type="predicted"/>
<feature type="compositionally biased region" description="Gly residues" evidence="2">
    <location>
        <begin position="295"/>
        <end position="305"/>
    </location>
</feature>
<feature type="compositionally biased region" description="Basic and acidic residues" evidence="2">
    <location>
        <begin position="650"/>
        <end position="662"/>
    </location>
</feature>
<dbReference type="OMA" id="WIGGGPT"/>
<feature type="region of interest" description="Disordered" evidence="2">
    <location>
        <begin position="605"/>
        <end position="662"/>
    </location>
</feature>
<evidence type="ECO:0000259" key="3">
    <source>
        <dbReference type="PROSITE" id="PS50071"/>
    </source>
</evidence>
<keyword evidence="5" id="KW-1185">Reference proteome</keyword>